<accession>A0A224YIC0</accession>
<proteinExistence type="predicted"/>
<dbReference type="EMBL" id="GFPF01002568">
    <property type="protein sequence ID" value="MAA13714.1"/>
    <property type="molecule type" value="Transcribed_RNA"/>
</dbReference>
<evidence type="ECO:0008006" key="4">
    <source>
        <dbReference type="Google" id="ProtNLM"/>
    </source>
</evidence>
<keyword evidence="2" id="KW-0732">Signal</keyword>
<feature type="compositionally biased region" description="Basic and acidic residues" evidence="1">
    <location>
        <begin position="42"/>
        <end position="62"/>
    </location>
</feature>
<evidence type="ECO:0000256" key="2">
    <source>
        <dbReference type="SAM" id="SignalP"/>
    </source>
</evidence>
<name>A0A224YIC0_9ACAR</name>
<feature type="region of interest" description="Disordered" evidence="1">
    <location>
        <begin position="41"/>
        <end position="68"/>
    </location>
</feature>
<feature type="signal peptide" evidence="2">
    <location>
        <begin position="1"/>
        <end position="26"/>
    </location>
</feature>
<evidence type="ECO:0000313" key="3">
    <source>
        <dbReference type="EMBL" id="MAA13714.1"/>
    </source>
</evidence>
<feature type="chain" id="PRO_5012850027" description="Secreted protein" evidence="2">
    <location>
        <begin position="27"/>
        <end position="119"/>
    </location>
</feature>
<reference evidence="3" key="1">
    <citation type="journal article" date="2017" name="Parasit. Vectors">
        <title>Sialotranscriptomics of Rhipicephalus zambeziensis reveals intricate expression profiles of secretory proteins and suggests tight temporal transcriptional regulation during blood-feeding.</title>
        <authorList>
            <person name="de Castro M.H."/>
            <person name="de Klerk D."/>
            <person name="Pienaar R."/>
            <person name="Rees D.J.G."/>
            <person name="Mans B.J."/>
        </authorList>
    </citation>
    <scope>NUCLEOTIDE SEQUENCE</scope>
    <source>
        <tissue evidence="3">Salivary glands</tissue>
    </source>
</reference>
<protein>
    <recommendedName>
        <fullName evidence="4">Secreted protein</fullName>
    </recommendedName>
</protein>
<sequence>MEGLQCMFCTFLIFLTKLLFDSGSLGSLTIEKVDVQNSSVLCERDKPGEKPRGMRREHDTGADSRSAQQFKGSCTLVAFLCVQKSHHPKWPIREAFKSLRPCPVHGQSQTSCVSELQPA</sequence>
<dbReference type="AlphaFoldDB" id="A0A224YIC0"/>
<evidence type="ECO:0000256" key="1">
    <source>
        <dbReference type="SAM" id="MobiDB-lite"/>
    </source>
</evidence>
<organism evidence="3">
    <name type="scientific">Rhipicephalus zambeziensis</name>
    <dbReference type="NCBI Taxonomy" id="60191"/>
    <lineage>
        <taxon>Eukaryota</taxon>
        <taxon>Metazoa</taxon>
        <taxon>Ecdysozoa</taxon>
        <taxon>Arthropoda</taxon>
        <taxon>Chelicerata</taxon>
        <taxon>Arachnida</taxon>
        <taxon>Acari</taxon>
        <taxon>Parasitiformes</taxon>
        <taxon>Ixodida</taxon>
        <taxon>Ixodoidea</taxon>
        <taxon>Ixodidae</taxon>
        <taxon>Rhipicephalinae</taxon>
        <taxon>Rhipicephalus</taxon>
        <taxon>Rhipicephalus</taxon>
    </lineage>
</organism>